<reference evidence="2" key="1">
    <citation type="submission" date="2023-09" db="UniProtKB">
        <authorList>
            <consortium name="Ensembl"/>
        </authorList>
    </citation>
    <scope>IDENTIFICATION</scope>
</reference>
<dbReference type="AlphaFoldDB" id="A0A8C0WLE2"/>
<dbReference type="Ensembl" id="ENSCCNT00000013065.1">
    <property type="protein sequence ID" value="ENSCCNP00000009930.1"/>
    <property type="gene ID" value="ENSCCNG00000010450.1"/>
</dbReference>
<feature type="region of interest" description="Disordered" evidence="1">
    <location>
        <begin position="31"/>
        <end position="51"/>
    </location>
</feature>
<evidence type="ECO:0000313" key="2">
    <source>
        <dbReference type="Ensembl" id="ENSCCNP00000009930.1"/>
    </source>
</evidence>
<proteinExistence type="predicted"/>
<name>A0A8C0WLE2_CASCN</name>
<protein>
    <submittedName>
        <fullName evidence="2">Uncharacterized protein</fullName>
    </submittedName>
</protein>
<evidence type="ECO:0000256" key="1">
    <source>
        <dbReference type="SAM" id="MobiDB-lite"/>
    </source>
</evidence>
<accession>A0A8C0WLE2</accession>
<organism evidence="2">
    <name type="scientific">Castor canadensis</name>
    <name type="common">American beaver</name>
    <dbReference type="NCBI Taxonomy" id="51338"/>
    <lineage>
        <taxon>Eukaryota</taxon>
        <taxon>Metazoa</taxon>
        <taxon>Chordata</taxon>
        <taxon>Craniata</taxon>
        <taxon>Vertebrata</taxon>
        <taxon>Euteleostomi</taxon>
        <taxon>Mammalia</taxon>
        <taxon>Eutheria</taxon>
        <taxon>Euarchontoglires</taxon>
        <taxon>Glires</taxon>
        <taxon>Rodentia</taxon>
        <taxon>Castorimorpha</taxon>
        <taxon>Castoridae</taxon>
        <taxon>Castor</taxon>
    </lineage>
</organism>
<sequence length="85" mass="9757">MACSIVQFCYFQDLQAARDFLFPHLREENPGGAVRRDASKTTNWEDDGWGAWEETEPQEPVSLYKCMCTSDPVTTIHWVVRGCDI</sequence>